<dbReference type="GeneID" id="84590619"/>
<organism evidence="1">
    <name type="scientific">Aspergillus niger</name>
    <dbReference type="NCBI Taxonomy" id="5061"/>
    <lineage>
        <taxon>Eukaryota</taxon>
        <taxon>Fungi</taxon>
        <taxon>Dikarya</taxon>
        <taxon>Ascomycota</taxon>
        <taxon>Pezizomycotina</taxon>
        <taxon>Eurotiomycetes</taxon>
        <taxon>Eurotiomycetidae</taxon>
        <taxon>Eurotiales</taxon>
        <taxon>Aspergillaceae</taxon>
        <taxon>Aspergillus</taxon>
        <taxon>Aspergillus subgen. Circumdati</taxon>
    </lineage>
</organism>
<protein>
    <submittedName>
        <fullName evidence="1">Uncharacterized protein</fullName>
    </submittedName>
</protein>
<dbReference type="RefSeq" id="XP_059600205.1">
    <property type="nucleotide sequence ID" value="XM_059746896.1"/>
</dbReference>
<sequence>MAHMRKISLFWFSELGGVGDPLNPILGIDILDFLAYWSLAIYFLRIPHPLHSLPALSASPTLGRGDTHSWTLSLAEQHTRISIRELIICAHCLIHWVGMETPHFYPTMMEREYAPHPALPSPVDLPLFLCYRVRFGTCDRGFWMSSAPQFRDEWSRAYTIAVNVVVVKGRLPVVTYLPPPSIGRLVPKMLTNAHSTTHCKLIHQLMESGQHRLPEASTLLGILIALSSDTVLPTYYKKNPISIHLQNNKM</sequence>
<name>A0AAJ8BM48_ASPNG</name>
<dbReference type="AlphaFoldDB" id="A0AAJ8BM48"/>
<reference evidence="1" key="1">
    <citation type="submission" date="2025-02" db="EMBL/GenBank/DDBJ databases">
        <authorList>
            <consortium name="NCBI Genome Project"/>
        </authorList>
    </citation>
    <scope>NUCLEOTIDE SEQUENCE</scope>
</reference>
<evidence type="ECO:0000313" key="1">
    <source>
        <dbReference type="RefSeq" id="XP_059600205.1"/>
    </source>
</evidence>
<gene>
    <name evidence="1" type="ORF">An03g01210</name>
</gene>
<accession>A0AAJ8BM48</accession>
<dbReference type="KEGG" id="ang:An03g01210"/>
<proteinExistence type="predicted"/>
<dbReference type="VEuPathDB" id="FungiDB:An03g01210"/>
<reference evidence="1" key="2">
    <citation type="submission" date="2025-08" db="UniProtKB">
        <authorList>
            <consortium name="RefSeq"/>
        </authorList>
    </citation>
    <scope>IDENTIFICATION</scope>
</reference>